<gene>
    <name evidence="9" type="primary">xrt</name>
    <name evidence="9" type="ORF">GXW78_15355</name>
</gene>
<sequence length="494" mass="51486">MKTAGGLAGVGAAAGARELWRPALLVLLPALLFWGVLFRTEIAQAIGTWRGSSAYGHCFLVLPVAAWLAWRRRVLLPGQGPEPSPWLALAAVPPALAWLAAERLGVMEGRQLAAIGMLWALVLAVLGWDVARRMAVPLGYLVFLVPFGAFLVPPLQRLTGAMIQAGLSVAGTPFHAEGLLIETPAGTFHVAEACAGLRFLIASLAFGVLFAVEMFRSPWRRLAMVLASLVVPVFANGLRALGIVTLAQHVGSADAAAADHVIYGWGFFAVVLVLLVLAGMALREQDAATPPRAASGQPDAPPGAMRTGMAAALVLLLPAAAQAAATRLNGTAAPPGMLAVALTAPAGCVARDEALHCERTVATARLLVFAPHSGWSAVTAARRQASGADDLALTFVLHADDGAWRLRSAAERRAWVATLASLDGEAVDDGLATRVRQAWRSLAGGGGRPVLAILDLHSASDIAPERARRLSAAILAAQSPPLGSHAWPPSVNRH</sequence>
<accession>A0ABS5EJ39</accession>
<reference evidence="10" key="1">
    <citation type="journal article" date="2021" name="Syst. Appl. Microbiol.">
        <title>Roseomonas hellenica sp. nov., isolated from roots of wild-growing Alkanna tinctoria.</title>
        <authorList>
            <person name="Rat A."/>
            <person name="Naranjo H.D."/>
            <person name="Lebbe L."/>
            <person name="Cnockaert M."/>
            <person name="Krigas N."/>
            <person name="Grigoriadou K."/>
            <person name="Maloupa E."/>
            <person name="Willems A."/>
        </authorList>
    </citation>
    <scope>NUCLEOTIDE SEQUENCE [LARGE SCALE GENOMIC DNA]</scope>
    <source>
        <strain evidence="10">LMG 31159</strain>
    </source>
</reference>
<feature type="transmembrane region" description="Helical" evidence="8">
    <location>
        <begin position="196"/>
        <end position="215"/>
    </location>
</feature>
<dbReference type="NCBIfam" id="TIGR03109">
    <property type="entry name" value="exosort_XrtA"/>
    <property type="match status" value="1"/>
</dbReference>
<evidence type="ECO:0000256" key="5">
    <source>
        <dbReference type="ARBA" id="ARBA00022801"/>
    </source>
</evidence>
<evidence type="ECO:0000256" key="4">
    <source>
        <dbReference type="ARBA" id="ARBA00022692"/>
    </source>
</evidence>
<keyword evidence="5 9" id="KW-0378">Hydrolase</keyword>
<organism evidence="9 10">
    <name type="scientific">Neoroseomonas terrae</name>
    <dbReference type="NCBI Taxonomy" id="424799"/>
    <lineage>
        <taxon>Bacteria</taxon>
        <taxon>Pseudomonadati</taxon>
        <taxon>Pseudomonadota</taxon>
        <taxon>Alphaproteobacteria</taxon>
        <taxon>Acetobacterales</taxon>
        <taxon>Acetobacteraceae</taxon>
        <taxon>Neoroseomonas</taxon>
    </lineage>
</organism>
<keyword evidence="10" id="KW-1185">Reference proteome</keyword>
<keyword evidence="2" id="KW-1003">Cell membrane</keyword>
<keyword evidence="7 8" id="KW-0472">Membrane</keyword>
<feature type="transmembrane region" description="Helical" evidence="8">
    <location>
        <begin position="222"/>
        <end position="242"/>
    </location>
</feature>
<dbReference type="GO" id="GO:0016787">
    <property type="term" value="F:hydrolase activity"/>
    <property type="evidence" value="ECO:0007669"/>
    <property type="project" value="UniProtKB-KW"/>
</dbReference>
<dbReference type="Proteomes" id="UP000698752">
    <property type="component" value="Unassembled WGS sequence"/>
</dbReference>
<comment type="subcellular location">
    <subcellularLocation>
        <location evidence="1">Cell membrane</location>
        <topology evidence="1">Multi-pass membrane protein</topology>
    </subcellularLocation>
</comment>
<dbReference type="InterPro" id="IPR013426">
    <property type="entry name" value="EpsH-like"/>
</dbReference>
<comment type="caution">
    <text evidence="9">The sequence shown here is derived from an EMBL/GenBank/DDBJ whole genome shotgun (WGS) entry which is preliminary data.</text>
</comment>
<feature type="transmembrane region" description="Helical" evidence="8">
    <location>
        <begin position="24"/>
        <end position="42"/>
    </location>
</feature>
<dbReference type="Pfam" id="PF09721">
    <property type="entry name" value="Exosortase_EpsH"/>
    <property type="match status" value="1"/>
</dbReference>
<dbReference type="NCBIfam" id="TIGR04178">
    <property type="entry name" value="exo_archaeo"/>
    <property type="match status" value="1"/>
</dbReference>
<evidence type="ECO:0000256" key="1">
    <source>
        <dbReference type="ARBA" id="ARBA00004651"/>
    </source>
</evidence>
<protein>
    <submittedName>
        <fullName evidence="9">Exosortase</fullName>
        <ecNumber evidence="9">3.4.22.-</ecNumber>
    </submittedName>
</protein>
<proteinExistence type="predicted"/>
<keyword evidence="3" id="KW-0645">Protease</keyword>
<evidence type="ECO:0000256" key="8">
    <source>
        <dbReference type="SAM" id="Phobius"/>
    </source>
</evidence>
<feature type="transmembrane region" description="Helical" evidence="8">
    <location>
        <begin position="262"/>
        <end position="282"/>
    </location>
</feature>
<feature type="transmembrane region" description="Helical" evidence="8">
    <location>
        <begin position="54"/>
        <end position="71"/>
    </location>
</feature>
<evidence type="ECO:0000313" key="10">
    <source>
        <dbReference type="Proteomes" id="UP000698752"/>
    </source>
</evidence>
<dbReference type="InterPro" id="IPR026392">
    <property type="entry name" value="Exo/Archaeosortase_dom"/>
</dbReference>
<dbReference type="EC" id="3.4.22.-" evidence="9"/>
<evidence type="ECO:0000256" key="6">
    <source>
        <dbReference type="ARBA" id="ARBA00022989"/>
    </source>
</evidence>
<dbReference type="InterPro" id="IPR017540">
    <property type="entry name" value="Exosortase-1"/>
</dbReference>
<dbReference type="EMBL" id="JAAEDI010000015">
    <property type="protein sequence ID" value="MBR0651049.1"/>
    <property type="molecule type" value="Genomic_DNA"/>
</dbReference>
<keyword evidence="6 8" id="KW-1133">Transmembrane helix</keyword>
<evidence type="ECO:0000256" key="3">
    <source>
        <dbReference type="ARBA" id="ARBA00022670"/>
    </source>
</evidence>
<dbReference type="RefSeq" id="WP_211869714.1">
    <property type="nucleotide sequence ID" value="NZ_JAAEDI010000015.1"/>
</dbReference>
<feature type="transmembrane region" description="Helical" evidence="8">
    <location>
        <begin position="112"/>
        <end position="128"/>
    </location>
</feature>
<name>A0ABS5EJ39_9PROT</name>
<evidence type="ECO:0000256" key="7">
    <source>
        <dbReference type="ARBA" id="ARBA00023136"/>
    </source>
</evidence>
<keyword evidence="4 8" id="KW-0812">Transmembrane</keyword>
<evidence type="ECO:0000256" key="2">
    <source>
        <dbReference type="ARBA" id="ARBA00022475"/>
    </source>
</evidence>
<evidence type="ECO:0000313" key="9">
    <source>
        <dbReference type="EMBL" id="MBR0651049.1"/>
    </source>
</evidence>
<feature type="transmembrane region" description="Helical" evidence="8">
    <location>
        <begin position="134"/>
        <end position="152"/>
    </location>
</feature>
<dbReference type="NCBIfam" id="TIGR02602">
    <property type="entry name" value="8TM_EpsH"/>
    <property type="match status" value="1"/>
</dbReference>
<dbReference type="InterPro" id="IPR019127">
    <property type="entry name" value="Exosortase"/>
</dbReference>